<protein>
    <submittedName>
        <fullName evidence="1">Uncharacterized protein</fullName>
    </submittedName>
</protein>
<evidence type="ECO:0000313" key="1">
    <source>
        <dbReference type="EMBL" id="SPU40701.1"/>
    </source>
</evidence>
<evidence type="ECO:0000313" key="2">
    <source>
        <dbReference type="Proteomes" id="UP000251431"/>
    </source>
</evidence>
<gene>
    <name evidence="1" type="ORF">NCTC7582_05245</name>
</gene>
<dbReference type="Proteomes" id="UP000251431">
    <property type="component" value="Unassembled WGS sequence"/>
</dbReference>
<accession>A0A2X1BG36</accession>
<organism evidence="1 2">
    <name type="scientific">Lysinibacillus capsici</name>
    <dbReference type="NCBI Taxonomy" id="2115968"/>
    <lineage>
        <taxon>Bacteria</taxon>
        <taxon>Bacillati</taxon>
        <taxon>Bacillota</taxon>
        <taxon>Bacilli</taxon>
        <taxon>Bacillales</taxon>
        <taxon>Bacillaceae</taxon>
        <taxon>Lysinibacillus</taxon>
    </lineage>
</organism>
<sequence>MTGITYDIAKEQAVSKWEAIINIDLFLTKSEKSLETYYKSYPLVQPNQPLKSFSEADLYFLSNRVLPVIQIYGHLNRLFINNDSLHSFFDRLIKFGQFNIELLVSNDLLNNAKCLSEENYIQYRALYVLSAIQGLKLTQNILDGLQDFYSFNLKKEISIIVLFIQNINLSLDMKI</sequence>
<reference evidence="1 2" key="1">
    <citation type="submission" date="2018-06" db="EMBL/GenBank/DDBJ databases">
        <authorList>
            <consortium name="Pathogen Informatics"/>
            <person name="Doyle S."/>
        </authorList>
    </citation>
    <scope>NUCLEOTIDE SEQUENCE [LARGE SCALE GENOMIC DNA]</scope>
    <source>
        <strain evidence="1 2">NCTC7582</strain>
    </source>
</reference>
<name>A0A2X1BG36_9BACI</name>
<proteinExistence type="predicted"/>
<dbReference type="RefSeq" id="WP_112118942.1">
    <property type="nucleotide sequence ID" value="NZ_UAQE01000010.1"/>
</dbReference>
<dbReference type="EMBL" id="UAQE01000010">
    <property type="protein sequence ID" value="SPU40701.1"/>
    <property type="molecule type" value="Genomic_DNA"/>
</dbReference>
<dbReference type="AlphaFoldDB" id="A0A2X1BG36"/>